<dbReference type="AlphaFoldDB" id="A0AA36FXR5"/>
<dbReference type="EMBL" id="CATQJA010002449">
    <property type="protein sequence ID" value="CAJ0570699.1"/>
    <property type="molecule type" value="Genomic_DNA"/>
</dbReference>
<name>A0AA36FXR5_9BILA</name>
<organism evidence="1 2">
    <name type="scientific">Mesorhabditis spiculigera</name>
    <dbReference type="NCBI Taxonomy" id="96644"/>
    <lineage>
        <taxon>Eukaryota</taxon>
        <taxon>Metazoa</taxon>
        <taxon>Ecdysozoa</taxon>
        <taxon>Nematoda</taxon>
        <taxon>Chromadorea</taxon>
        <taxon>Rhabditida</taxon>
        <taxon>Rhabditina</taxon>
        <taxon>Rhabditomorpha</taxon>
        <taxon>Rhabditoidea</taxon>
        <taxon>Rhabditidae</taxon>
        <taxon>Mesorhabditinae</taxon>
        <taxon>Mesorhabditis</taxon>
    </lineage>
</organism>
<accession>A0AA36FXR5</accession>
<dbReference type="Proteomes" id="UP001177023">
    <property type="component" value="Unassembled WGS sequence"/>
</dbReference>
<proteinExistence type="predicted"/>
<comment type="caution">
    <text evidence="1">The sequence shown here is derived from an EMBL/GenBank/DDBJ whole genome shotgun (WGS) entry which is preliminary data.</text>
</comment>
<evidence type="ECO:0000313" key="1">
    <source>
        <dbReference type="EMBL" id="CAJ0570699.1"/>
    </source>
</evidence>
<reference evidence="1" key="1">
    <citation type="submission" date="2023-06" db="EMBL/GenBank/DDBJ databases">
        <authorList>
            <person name="Delattre M."/>
        </authorList>
    </citation>
    <scope>NUCLEOTIDE SEQUENCE</scope>
    <source>
        <strain evidence="1">AF72</strain>
    </source>
</reference>
<evidence type="ECO:0000313" key="2">
    <source>
        <dbReference type="Proteomes" id="UP001177023"/>
    </source>
</evidence>
<protein>
    <submittedName>
        <fullName evidence="1">Uncharacterized protein</fullName>
    </submittedName>
</protein>
<gene>
    <name evidence="1" type="ORF">MSPICULIGERA_LOCUS9136</name>
</gene>
<feature type="non-terminal residue" evidence="1">
    <location>
        <position position="156"/>
    </location>
</feature>
<sequence>MNSPVRGEKEFGDKALRRQRKFYCELNFGLPRTTLEIFDWVFAPSNFPNPIKKAAGGEPAAQAAKPSAALCTVTTAKGLIDFQRKLGNRGITADLAAKVIFARAHERAAFLEEHLGLGVARKGGNYFLTNLADSLAANANFANDVMRMVAQEKTRF</sequence>
<keyword evidence="2" id="KW-1185">Reference proteome</keyword>